<dbReference type="EMBL" id="MCFG01000524">
    <property type="protein sequence ID" value="ORX64453.1"/>
    <property type="molecule type" value="Genomic_DNA"/>
</dbReference>
<sequence>MNFKTIFSIAALALAAVSANPVNNIATIKKECEGDGLATFYINDNGEYTCLRQHPKKEELDYRTCFFTNDDDDTVVCVEEGFNNIPSCSKNSGATDYRDCAYKFLEFVDDGSGKLPYRIRKFPTHEKIFYDSYVLDYKECKGHDGIILSYKVAHQYVCLQPATPKNAKMLKDKECVKIDGKIYCVVQDNTSINHCVRRDSQYNHESCKETLEYYSMVNKVNITEYLEN</sequence>
<dbReference type="AlphaFoldDB" id="A0A1Y1VTE0"/>
<feature type="signal peptide" evidence="1">
    <location>
        <begin position="1"/>
        <end position="19"/>
    </location>
</feature>
<dbReference type="OrthoDB" id="2174708at2759"/>
<keyword evidence="1" id="KW-0732">Signal</keyword>
<evidence type="ECO:0000313" key="2">
    <source>
        <dbReference type="EMBL" id="ORX64453.1"/>
    </source>
</evidence>
<proteinExistence type="predicted"/>
<feature type="chain" id="PRO_5013208795" evidence="1">
    <location>
        <begin position="20"/>
        <end position="228"/>
    </location>
</feature>
<evidence type="ECO:0000313" key="3">
    <source>
        <dbReference type="Proteomes" id="UP000193944"/>
    </source>
</evidence>
<protein>
    <submittedName>
        <fullName evidence="2">Uncharacterized protein</fullName>
    </submittedName>
</protein>
<name>A0A1Y1VTE0_9FUNG</name>
<gene>
    <name evidence="2" type="ORF">BCR32DRAFT_330612</name>
</gene>
<reference evidence="2 3" key="1">
    <citation type="submission" date="2016-08" db="EMBL/GenBank/DDBJ databases">
        <title>A Parts List for Fungal Cellulosomes Revealed by Comparative Genomics.</title>
        <authorList>
            <consortium name="DOE Joint Genome Institute"/>
            <person name="Haitjema C.H."/>
            <person name="Gilmore S.P."/>
            <person name="Henske J.K."/>
            <person name="Solomon K.V."/>
            <person name="De Groot R."/>
            <person name="Kuo A."/>
            <person name="Mondo S.J."/>
            <person name="Salamov A.A."/>
            <person name="Labutti K."/>
            <person name="Zhao Z."/>
            <person name="Chiniquy J."/>
            <person name="Barry K."/>
            <person name="Brewer H.M."/>
            <person name="Purvine S.O."/>
            <person name="Wright A.T."/>
            <person name="Boxma B."/>
            <person name="Van Alen T."/>
            <person name="Hackstein J.H."/>
            <person name="Baker S.E."/>
            <person name="Grigoriev I.V."/>
            <person name="O'Malley M.A."/>
        </authorList>
    </citation>
    <scope>NUCLEOTIDE SEQUENCE [LARGE SCALE GENOMIC DNA]</scope>
    <source>
        <strain evidence="2 3">S4</strain>
    </source>
</reference>
<organism evidence="2 3">
    <name type="scientific">Anaeromyces robustus</name>
    <dbReference type="NCBI Taxonomy" id="1754192"/>
    <lineage>
        <taxon>Eukaryota</taxon>
        <taxon>Fungi</taxon>
        <taxon>Fungi incertae sedis</taxon>
        <taxon>Chytridiomycota</taxon>
        <taxon>Chytridiomycota incertae sedis</taxon>
        <taxon>Neocallimastigomycetes</taxon>
        <taxon>Neocallimastigales</taxon>
        <taxon>Neocallimastigaceae</taxon>
        <taxon>Anaeromyces</taxon>
    </lineage>
</organism>
<keyword evidence="3" id="KW-1185">Reference proteome</keyword>
<dbReference type="Proteomes" id="UP000193944">
    <property type="component" value="Unassembled WGS sequence"/>
</dbReference>
<evidence type="ECO:0000256" key="1">
    <source>
        <dbReference type="SAM" id="SignalP"/>
    </source>
</evidence>
<accession>A0A1Y1VTE0</accession>
<reference evidence="2 3" key="2">
    <citation type="submission" date="2016-08" db="EMBL/GenBank/DDBJ databases">
        <title>Pervasive Adenine N6-methylation of Active Genes in Fungi.</title>
        <authorList>
            <consortium name="DOE Joint Genome Institute"/>
            <person name="Mondo S.J."/>
            <person name="Dannebaum R.O."/>
            <person name="Kuo R.C."/>
            <person name="Labutti K."/>
            <person name="Haridas S."/>
            <person name="Kuo A."/>
            <person name="Salamov A."/>
            <person name="Ahrendt S.R."/>
            <person name="Lipzen A."/>
            <person name="Sullivan W."/>
            <person name="Andreopoulos W.B."/>
            <person name="Clum A."/>
            <person name="Lindquist E."/>
            <person name="Daum C."/>
            <person name="Ramamoorthy G.K."/>
            <person name="Gryganskyi A."/>
            <person name="Culley D."/>
            <person name="Magnuson J.K."/>
            <person name="James T.Y."/>
            <person name="O'Malley M.A."/>
            <person name="Stajich J.E."/>
            <person name="Spatafora J.W."/>
            <person name="Visel A."/>
            <person name="Grigoriev I.V."/>
        </authorList>
    </citation>
    <scope>NUCLEOTIDE SEQUENCE [LARGE SCALE GENOMIC DNA]</scope>
    <source>
        <strain evidence="2 3">S4</strain>
    </source>
</reference>
<comment type="caution">
    <text evidence="2">The sequence shown here is derived from an EMBL/GenBank/DDBJ whole genome shotgun (WGS) entry which is preliminary data.</text>
</comment>